<dbReference type="EMBL" id="BAABUJ010000067">
    <property type="protein sequence ID" value="GAA5806488.1"/>
    <property type="molecule type" value="Genomic_DNA"/>
</dbReference>
<proteinExistence type="predicted"/>
<feature type="region of interest" description="Disordered" evidence="1">
    <location>
        <begin position="29"/>
        <end position="97"/>
    </location>
</feature>
<evidence type="ECO:0000313" key="3">
    <source>
        <dbReference type="Proteomes" id="UP001476247"/>
    </source>
</evidence>
<protein>
    <recommendedName>
        <fullName evidence="4">PH domain-containing protein</fullName>
    </recommendedName>
</protein>
<organism evidence="2 3">
    <name type="scientific">Helicostylum pulchrum</name>
    <dbReference type="NCBI Taxonomy" id="562976"/>
    <lineage>
        <taxon>Eukaryota</taxon>
        <taxon>Fungi</taxon>
        <taxon>Fungi incertae sedis</taxon>
        <taxon>Mucoromycota</taxon>
        <taxon>Mucoromycotina</taxon>
        <taxon>Mucoromycetes</taxon>
        <taxon>Mucorales</taxon>
        <taxon>Mucorineae</taxon>
        <taxon>Mucoraceae</taxon>
        <taxon>Helicostylum</taxon>
    </lineage>
</organism>
<feature type="compositionally biased region" description="Low complexity" evidence="1">
    <location>
        <begin position="114"/>
        <end position="127"/>
    </location>
</feature>
<comment type="caution">
    <text evidence="2">The sequence shown here is derived from an EMBL/GenBank/DDBJ whole genome shotgun (WGS) entry which is preliminary data.</text>
</comment>
<evidence type="ECO:0000313" key="2">
    <source>
        <dbReference type="EMBL" id="GAA5806488.1"/>
    </source>
</evidence>
<evidence type="ECO:0000256" key="1">
    <source>
        <dbReference type="SAM" id="MobiDB-lite"/>
    </source>
</evidence>
<gene>
    <name evidence="2" type="ORF">HPULCUR_012022</name>
</gene>
<keyword evidence="3" id="KW-1185">Reference proteome</keyword>
<dbReference type="Proteomes" id="UP001476247">
    <property type="component" value="Unassembled WGS sequence"/>
</dbReference>
<reference evidence="2 3" key="1">
    <citation type="submission" date="2024-04" db="EMBL/GenBank/DDBJ databases">
        <title>genome sequences of Mucor flavus KT1a and Helicostylum pulchrum KT1b strains isolation_sourced from the surface of a dry-aged beef.</title>
        <authorList>
            <person name="Toyotome T."/>
            <person name="Hosono M."/>
            <person name="Torimaru M."/>
            <person name="Fukuda K."/>
            <person name="Mikami N."/>
        </authorList>
    </citation>
    <scope>NUCLEOTIDE SEQUENCE [LARGE SCALE GENOMIC DNA]</scope>
    <source>
        <strain evidence="2 3">KT1b</strain>
    </source>
</reference>
<sequence>MRVSKEPFSSDHVMLDYFSNTSPHDSAFFDDSSSQTITNNSDEIHHPLSEKPIVTSPPIISKNITPLSISRNEPTDQHITHETSNRKQRPDSNTSGESEYFDAVSYIEDHRPITPTTSRTISNTSTRGTRRTSETVYRRPSGLTGASSTYTNETTNIHIDQVDIKKGYYLYESVVLCAVVSKYQIKVERQPFYSREKKLLRWKEYKAVIAPTGYLELYKICDCRNSFLPVCFHFHHKKPQYSIPLNPTYNNILFERAALAKKSKIQNEPAYFLSLSSDIDFSWCLASRKSIFYFQSQSVHVSQQWYRSLYACLPSMSKRPFPKLIELDIPELSATIKFPVPKFTREDENVQLSKLLDSALMLLKIKGVRPSNWNKNTVGLCWRSYVDGTIDWAIKPKDTRTGYLIEPRLVEKTHELQLRFYTDDTPPILETPAQMEGYILDASNSRTLKKSNRLLYAVTMDHYLFLYENKLHTKKIATNKSIFCFYRFKRTNPIIPNLPPLESSTPRSAVGVIDLLKIEGIAEESFEAYDEEEKAEHVLHLYDRYLFQILNMPSNIWTERLRAIQEYYKPSQVLDQILQSSVLYVKNAKTSIKNSYDPPEFTLSLKDQVYIYSGEDCGGYISGLPTSKSKRINGLKSEEEYELHDGPRGIFALYVTGPKGRPVQLSAYGNNYLLQRQQQHNYQTKSGWFNCYQPLYAHPQQQYMTYVMPSHNLSYY</sequence>
<feature type="compositionally biased region" description="Basic and acidic residues" evidence="1">
    <location>
        <begin position="73"/>
        <end position="90"/>
    </location>
</feature>
<name>A0ABP9YHQ7_9FUNG</name>
<feature type="compositionally biased region" description="Polar residues" evidence="1">
    <location>
        <begin position="31"/>
        <end position="41"/>
    </location>
</feature>
<accession>A0ABP9YHQ7</accession>
<evidence type="ECO:0008006" key="4">
    <source>
        <dbReference type="Google" id="ProtNLM"/>
    </source>
</evidence>
<feature type="region of interest" description="Disordered" evidence="1">
    <location>
        <begin position="112"/>
        <end position="150"/>
    </location>
</feature>
<feature type="compositionally biased region" description="Polar residues" evidence="1">
    <location>
        <begin position="62"/>
        <end position="72"/>
    </location>
</feature>